<evidence type="ECO:0000313" key="1">
    <source>
        <dbReference type="EMBL" id="TEB19844.1"/>
    </source>
</evidence>
<comment type="caution">
    <text evidence="1">The sequence shown here is derived from an EMBL/GenBank/DDBJ whole genome shotgun (WGS) entry which is preliminary data.</text>
</comment>
<evidence type="ECO:0000313" key="2">
    <source>
        <dbReference type="Proteomes" id="UP000298030"/>
    </source>
</evidence>
<reference evidence="1 2" key="1">
    <citation type="journal article" date="2019" name="Nat. Ecol. Evol.">
        <title>Megaphylogeny resolves global patterns of mushroom evolution.</title>
        <authorList>
            <person name="Varga T."/>
            <person name="Krizsan K."/>
            <person name="Foldi C."/>
            <person name="Dima B."/>
            <person name="Sanchez-Garcia M."/>
            <person name="Sanchez-Ramirez S."/>
            <person name="Szollosi G.J."/>
            <person name="Szarkandi J.G."/>
            <person name="Papp V."/>
            <person name="Albert L."/>
            <person name="Andreopoulos W."/>
            <person name="Angelini C."/>
            <person name="Antonin V."/>
            <person name="Barry K.W."/>
            <person name="Bougher N.L."/>
            <person name="Buchanan P."/>
            <person name="Buyck B."/>
            <person name="Bense V."/>
            <person name="Catcheside P."/>
            <person name="Chovatia M."/>
            <person name="Cooper J."/>
            <person name="Damon W."/>
            <person name="Desjardin D."/>
            <person name="Finy P."/>
            <person name="Geml J."/>
            <person name="Haridas S."/>
            <person name="Hughes K."/>
            <person name="Justo A."/>
            <person name="Karasinski D."/>
            <person name="Kautmanova I."/>
            <person name="Kiss B."/>
            <person name="Kocsube S."/>
            <person name="Kotiranta H."/>
            <person name="LaButti K.M."/>
            <person name="Lechner B.E."/>
            <person name="Liimatainen K."/>
            <person name="Lipzen A."/>
            <person name="Lukacs Z."/>
            <person name="Mihaltcheva S."/>
            <person name="Morgado L.N."/>
            <person name="Niskanen T."/>
            <person name="Noordeloos M.E."/>
            <person name="Ohm R.A."/>
            <person name="Ortiz-Santana B."/>
            <person name="Ovrebo C."/>
            <person name="Racz N."/>
            <person name="Riley R."/>
            <person name="Savchenko A."/>
            <person name="Shiryaev A."/>
            <person name="Soop K."/>
            <person name="Spirin V."/>
            <person name="Szebenyi C."/>
            <person name="Tomsovsky M."/>
            <person name="Tulloss R.E."/>
            <person name="Uehling J."/>
            <person name="Grigoriev I.V."/>
            <person name="Vagvolgyi C."/>
            <person name="Papp T."/>
            <person name="Martin F.M."/>
            <person name="Miettinen O."/>
            <person name="Hibbett D.S."/>
            <person name="Nagy L.G."/>
        </authorList>
    </citation>
    <scope>NUCLEOTIDE SEQUENCE [LARGE SCALE GENOMIC DNA]</scope>
    <source>
        <strain evidence="1 2">FP101781</strain>
    </source>
</reference>
<protein>
    <submittedName>
        <fullName evidence="1">Uncharacterized protein</fullName>
    </submittedName>
</protein>
<dbReference type="EMBL" id="QPFP01000168">
    <property type="protein sequence ID" value="TEB19844.1"/>
    <property type="molecule type" value="Genomic_DNA"/>
</dbReference>
<accession>A0A4Y7SDN7</accession>
<proteinExistence type="predicted"/>
<dbReference type="AlphaFoldDB" id="A0A4Y7SDN7"/>
<keyword evidence="2" id="KW-1185">Reference proteome</keyword>
<dbReference type="Proteomes" id="UP000298030">
    <property type="component" value="Unassembled WGS sequence"/>
</dbReference>
<sequence>MNRSDAESRHKLLVGRFKKATFHKFQQDGDAWTIMKQLLPDIERGAMLDFGKEFGDIRARKRRSEELYRKKKSALGKLFRFLMFWKSN</sequence>
<gene>
    <name evidence="1" type="ORF">FA13DRAFT_1743836</name>
</gene>
<organism evidence="1 2">
    <name type="scientific">Coprinellus micaceus</name>
    <name type="common">Glistening ink-cap mushroom</name>
    <name type="synonym">Coprinus micaceus</name>
    <dbReference type="NCBI Taxonomy" id="71717"/>
    <lineage>
        <taxon>Eukaryota</taxon>
        <taxon>Fungi</taxon>
        <taxon>Dikarya</taxon>
        <taxon>Basidiomycota</taxon>
        <taxon>Agaricomycotina</taxon>
        <taxon>Agaricomycetes</taxon>
        <taxon>Agaricomycetidae</taxon>
        <taxon>Agaricales</taxon>
        <taxon>Agaricineae</taxon>
        <taxon>Psathyrellaceae</taxon>
        <taxon>Coprinellus</taxon>
    </lineage>
</organism>
<name>A0A4Y7SDN7_COPMI</name>